<dbReference type="RefSeq" id="XP_022835381.1">
    <property type="nucleotide sequence ID" value="XM_022979613.1"/>
</dbReference>
<organism evidence="2 3">
    <name type="scientific">Spodoptera litura</name>
    <name type="common">Asian cotton leafworm</name>
    <dbReference type="NCBI Taxonomy" id="69820"/>
    <lineage>
        <taxon>Eukaryota</taxon>
        <taxon>Metazoa</taxon>
        <taxon>Ecdysozoa</taxon>
        <taxon>Arthropoda</taxon>
        <taxon>Hexapoda</taxon>
        <taxon>Insecta</taxon>
        <taxon>Pterygota</taxon>
        <taxon>Neoptera</taxon>
        <taxon>Endopterygota</taxon>
        <taxon>Lepidoptera</taxon>
        <taxon>Glossata</taxon>
        <taxon>Ditrysia</taxon>
        <taxon>Noctuoidea</taxon>
        <taxon>Noctuidae</taxon>
        <taxon>Amphipyrinae</taxon>
        <taxon>Spodoptera</taxon>
    </lineage>
</organism>
<protein>
    <submittedName>
        <fullName evidence="3">Uncharacterized protein LOC111362861</fullName>
    </submittedName>
</protein>
<sequence>MITKGGIRKYKFKNSKIRPFNTKPEGNKGAVFGFRTKPNMIASRGIVLTSEEALWENEDCLSHWTPNVYSYGTYADEGRTIVKGHSEKNLKQINTFVIDFDKVPGEKLDVQMILDAALDLELLPTLILKTPGGYQAYFILENAWFISSVKDYQSIEIAKKVSENLRKAFAETLSSVDLGCNHFGIARIPRTDNVAYVYPALTHDMQKFIDWSMRYQPAETHENRHLRIVPEAGEIQQIKEKWVDILLKNPEIVGQKGTLGRNNAVFTLSLAYYASAVEMDRCLDDMDLFNSNLDYPLASNEVYKIVTSAYSGKYRGANKEKVLELLANWGSEALSEDQLFTQKRSHWCKFKKDRSERKKSHIHEWKVDILNYLETQCYRYRPEIEIRKTEIQAAISYTHQGVEKNIPKRSLDKAMNELKAEGKLFIKIKAGRGGGLIVATRKSLIRTVIVVNRHVKEAYKKSIRTFFREAAMLTKMLETGYKEDKTGIFEVQLNLRDTG</sequence>
<feature type="domain" description="Primase C-terminal 1" evidence="1">
    <location>
        <begin position="250"/>
        <end position="315"/>
    </location>
</feature>
<accession>A0A9J7EUR3</accession>
<name>A0A9J7EUR3_SPOLT</name>
<evidence type="ECO:0000313" key="3">
    <source>
        <dbReference type="RefSeq" id="XP_022835381.1"/>
    </source>
</evidence>
<proteinExistence type="predicted"/>
<reference evidence="3" key="1">
    <citation type="submission" date="2025-08" db="UniProtKB">
        <authorList>
            <consortium name="RefSeq"/>
        </authorList>
    </citation>
    <scope>IDENTIFICATION</scope>
    <source>
        <strain evidence="3">Ishihara</strain>
        <tissue evidence="3">Whole body</tissue>
    </source>
</reference>
<dbReference type="InterPro" id="IPR014820">
    <property type="entry name" value="PriCT_1"/>
</dbReference>
<evidence type="ECO:0000259" key="1">
    <source>
        <dbReference type="Pfam" id="PF08708"/>
    </source>
</evidence>
<dbReference type="AlphaFoldDB" id="A0A9J7EUR3"/>
<dbReference type="Proteomes" id="UP000301870">
    <property type="component" value="Unplaced"/>
</dbReference>
<dbReference type="KEGG" id="sliu:111362861"/>
<dbReference type="Pfam" id="PF08708">
    <property type="entry name" value="PriCT_1"/>
    <property type="match status" value="1"/>
</dbReference>
<dbReference type="GeneID" id="111362861"/>
<gene>
    <name evidence="3" type="primary">LOC111362861</name>
</gene>
<evidence type="ECO:0000313" key="2">
    <source>
        <dbReference type="Proteomes" id="UP000301870"/>
    </source>
</evidence>
<keyword evidence="2" id="KW-1185">Reference proteome</keyword>